<name>A0A368TPN4_9GAMM</name>
<evidence type="ECO:0000256" key="1">
    <source>
        <dbReference type="SAM" id="Phobius"/>
    </source>
</evidence>
<dbReference type="Proteomes" id="UP000253204">
    <property type="component" value="Unassembled WGS sequence"/>
</dbReference>
<feature type="transmembrane region" description="Helical" evidence="1">
    <location>
        <begin position="80"/>
        <end position="99"/>
    </location>
</feature>
<dbReference type="EMBL" id="QPIJ01000063">
    <property type="protein sequence ID" value="RCV86594.1"/>
    <property type="molecule type" value="Genomic_DNA"/>
</dbReference>
<feature type="transmembrane region" description="Helical" evidence="1">
    <location>
        <begin position="438"/>
        <end position="459"/>
    </location>
</feature>
<feature type="transmembrane region" description="Helical" evidence="1">
    <location>
        <begin position="175"/>
        <end position="196"/>
    </location>
</feature>
<organism evidence="2 3">
    <name type="scientific">Vreelandella rituensis</name>
    <dbReference type="NCBI Taxonomy" id="2282306"/>
    <lineage>
        <taxon>Bacteria</taxon>
        <taxon>Pseudomonadati</taxon>
        <taxon>Pseudomonadota</taxon>
        <taxon>Gammaproteobacteria</taxon>
        <taxon>Oceanospirillales</taxon>
        <taxon>Halomonadaceae</taxon>
        <taxon>Vreelandella</taxon>
    </lineage>
</organism>
<reference evidence="2 3" key="1">
    <citation type="submission" date="2018-07" db="EMBL/GenBank/DDBJ databases">
        <title>Halomonas rutogse sp. nov., isolated from Lake TangqianCo on Tibetan Plateau.</title>
        <authorList>
            <person name="Lu H."/>
            <person name="Xing P."/>
            <person name="Wu Q."/>
        </authorList>
    </citation>
    <scope>NUCLEOTIDE SEQUENCE [LARGE SCALE GENOMIC DNA]</scope>
    <source>
        <strain evidence="2 3">TQ8S</strain>
    </source>
</reference>
<sequence>MSIERLKATLLVVVTLTTLFHLVGGNLWVQGVGILALGGYLITLRGHFSGMARGLLLVAASLTLIAIWQVDSPGRLLFDAAGRFAFFVTFIVALSLLRLPAYRSRLVRRCGKSMLLQPPSRRYPILSLGSALFGIILNIGVLNLFASMIEKSNTLAAAGGHAWVQRVRQRRMMLALLRGFSLAPLISPMGIGVAVVLSSMPDLTWRELAPYVLGAALLIFVAGWAIDHLTGPKPPLTAAEKPTPSLLPLGQFSILLAGIVMLVFSLSWWLELRLPIAALLGAPAGAFIWLAWQRRRLGGLGVVAAGFSMHRQLPWLLAPASNELVVLGTAGYLGHLCVGLVDTASLATALAFLDALGGFNVVIAMLTVTLLAQIGINPIVTVTLLAGLLPQLAIEGLTLPLIGAALMVGWAFALMSSPMTASMLILSRFTAVPATRIGYRWNGFFLCAAVPLLATWFLLARFGS</sequence>
<feature type="transmembrane region" description="Helical" evidence="1">
    <location>
        <begin position="123"/>
        <end position="145"/>
    </location>
</feature>
<feature type="transmembrane region" description="Helical" evidence="1">
    <location>
        <begin position="400"/>
        <end position="426"/>
    </location>
</feature>
<feature type="transmembrane region" description="Helical" evidence="1">
    <location>
        <begin position="246"/>
        <end position="268"/>
    </location>
</feature>
<proteinExistence type="predicted"/>
<dbReference type="OrthoDB" id="7025449at2"/>
<feature type="transmembrane region" description="Helical" evidence="1">
    <location>
        <begin position="274"/>
        <end position="292"/>
    </location>
</feature>
<keyword evidence="1" id="KW-0812">Transmembrane</keyword>
<evidence type="ECO:0000313" key="3">
    <source>
        <dbReference type="Proteomes" id="UP000253204"/>
    </source>
</evidence>
<evidence type="ECO:0000313" key="2">
    <source>
        <dbReference type="EMBL" id="RCV86594.1"/>
    </source>
</evidence>
<keyword evidence="1" id="KW-0472">Membrane</keyword>
<keyword evidence="3" id="KW-1185">Reference proteome</keyword>
<keyword evidence="1" id="KW-1133">Transmembrane helix</keyword>
<dbReference type="RefSeq" id="WP_114488295.1">
    <property type="nucleotide sequence ID" value="NZ_CBCSHM010000057.1"/>
</dbReference>
<comment type="caution">
    <text evidence="2">The sequence shown here is derived from an EMBL/GenBank/DDBJ whole genome shotgun (WGS) entry which is preliminary data.</text>
</comment>
<feature type="transmembrane region" description="Helical" evidence="1">
    <location>
        <begin position="48"/>
        <end position="68"/>
    </location>
</feature>
<protein>
    <submittedName>
        <fullName evidence="2">Uncharacterized protein</fullName>
    </submittedName>
</protein>
<gene>
    <name evidence="2" type="ORF">DU506_18215</name>
</gene>
<dbReference type="AlphaFoldDB" id="A0A368TPN4"/>
<feature type="transmembrane region" description="Helical" evidence="1">
    <location>
        <begin position="12"/>
        <end position="42"/>
    </location>
</feature>
<feature type="transmembrane region" description="Helical" evidence="1">
    <location>
        <begin position="208"/>
        <end position="226"/>
    </location>
</feature>
<accession>A0A368TPN4</accession>